<dbReference type="Proteomes" id="UP001501725">
    <property type="component" value="Unassembled WGS sequence"/>
</dbReference>
<evidence type="ECO:0000256" key="1">
    <source>
        <dbReference type="SAM" id="SignalP"/>
    </source>
</evidence>
<evidence type="ECO:0000313" key="2">
    <source>
        <dbReference type="EMBL" id="GAA4328959.1"/>
    </source>
</evidence>
<sequence length="95" mass="10357">MKKAVAIFLLLLLCVQAIPVAHWLEAADGVLFTCVDEDKPGEPEAKAKKVVKEYLAAAPAPVVFTDCPLPWARLVVRFNPPPDLDTHTPPPDRAC</sequence>
<reference evidence="3" key="1">
    <citation type="journal article" date="2019" name="Int. J. Syst. Evol. Microbiol.">
        <title>The Global Catalogue of Microorganisms (GCM) 10K type strain sequencing project: providing services to taxonomists for standard genome sequencing and annotation.</title>
        <authorList>
            <consortium name="The Broad Institute Genomics Platform"/>
            <consortium name="The Broad Institute Genome Sequencing Center for Infectious Disease"/>
            <person name="Wu L."/>
            <person name="Ma J."/>
        </authorList>
    </citation>
    <scope>NUCLEOTIDE SEQUENCE [LARGE SCALE GENOMIC DNA]</scope>
    <source>
        <strain evidence="3">JCM 17919</strain>
    </source>
</reference>
<evidence type="ECO:0000313" key="3">
    <source>
        <dbReference type="Proteomes" id="UP001501725"/>
    </source>
</evidence>
<dbReference type="EMBL" id="BAABGY010000007">
    <property type="protein sequence ID" value="GAA4328959.1"/>
    <property type="molecule type" value="Genomic_DNA"/>
</dbReference>
<evidence type="ECO:0008006" key="4">
    <source>
        <dbReference type="Google" id="ProtNLM"/>
    </source>
</evidence>
<gene>
    <name evidence="2" type="ORF">GCM10023184_19130</name>
</gene>
<feature type="chain" id="PRO_5046929903" description="Energy transducer TonB" evidence="1">
    <location>
        <begin position="27"/>
        <end position="95"/>
    </location>
</feature>
<keyword evidence="3" id="KW-1185">Reference proteome</keyword>
<feature type="signal peptide" evidence="1">
    <location>
        <begin position="1"/>
        <end position="26"/>
    </location>
</feature>
<protein>
    <recommendedName>
        <fullName evidence="4">Energy transducer TonB</fullName>
    </recommendedName>
</protein>
<dbReference type="RefSeq" id="WP_345255369.1">
    <property type="nucleotide sequence ID" value="NZ_BAABGY010000007.1"/>
</dbReference>
<name>A0ABP8GRR3_9BACT</name>
<keyword evidence="1" id="KW-0732">Signal</keyword>
<accession>A0ABP8GRR3</accession>
<proteinExistence type="predicted"/>
<organism evidence="2 3">
    <name type="scientific">Flaviaesturariibacter amylovorans</name>
    <dbReference type="NCBI Taxonomy" id="1084520"/>
    <lineage>
        <taxon>Bacteria</taxon>
        <taxon>Pseudomonadati</taxon>
        <taxon>Bacteroidota</taxon>
        <taxon>Chitinophagia</taxon>
        <taxon>Chitinophagales</taxon>
        <taxon>Chitinophagaceae</taxon>
        <taxon>Flaviaestuariibacter</taxon>
    </lineage>
</organism>
<comment type="caution">
    <text evidence="2">The sequence shown here is derived from an EMBL/GenBank/DDBJ whole genome shotgun (WGS) entry which is preliminary data.</text>
</comment>